<evidence type="ECO:0000259" key="2">
    <source>
        <dbReference type="SMART" id="SM00470"/>
    </source>
</evidence>
<feature type="domain" description="ParB-like N-terminal" evidence="2">
    <location>
        <begin position="22"/>
        <end position="106"/>
    </location>
</feature>
<evidence type="ECO:0000313" key="4">
    <source>
        <dbReference type="Proteomes" id="UP000199301"/>
    </source>
</evidence>
<dbReference type="RefSeq" id="WP_092524724.1">
    <property type="nucleotide sequence ID" value="NZ_FNKO01000002.1"/>
</dbReference>
<organism evidence="3 4">
    <name type="scientific">Actinopolyspora saharensis</name>
    <dbReference type="NCBI Taxonomy" id="995062"/>
    <lineage>
        <taxon>Bacteria</taxon>
        <taxon>Bacillati</taxon>
        <taxon>Actinomycetota</taxon>
        <taxon>Actinomycetes</taxon>
        <taxon>Actinopolysporales</taxon>
        <taxon>Actinopolysporaceae</taxon>
        <taxon>Actinopolyspora</taxon>
    </lineage>
</organism>
<sequence length="329" mass="35859">MIEAGPASSEQAPEHPSPAAPPSVPLDALVEEGSPRISGINQNHVELLSELTEPLPPILVHRPTMRVLDGRHRLWAARRNGRDTVEVTYVDGTETEAFLLAVESNIRHGLPLSLSERKEAAGRILSAHPEWSDRAIAVRTGLSGKTVGALRRERAGEAPGGNLPEAHVGDDGRVRSLRPAEGRLRCRDVLLERGQQASLREVAREAGVSVETVRDVRARLSRGESPLPTGTRGSGTTGGSRRRNTARRSGRTVDPASGLDSLKQDPSVRYSDQGRAVVRWLETHMIREEETNIVRRVPAHQATQIAAIARACAASWDEIARELERGEEK</sequence>
<evidence type="ECO:0000313" key="3">
    <source>
        <dbReference type="EMBL" id="SDQ97842.1"/>
    </source>
</evidence>
<name>A0A1H1FA65_9ACTN</name>
<accession>A0A1H1FA65</accession>
<feature type="compositionally biased region" description="Low complexity" evidence="1">
    <location>
        <begin position="1"/>
        <end position="11"/>
    </location>
</feature>
<dbReference type="Proteomes" id="UP000199301">
    <property type="component" value="Unassembled WGS sequence"/>
</dbReference>
<feature type="compositionally biased region" description="Pro residues" evidence="1">
    <location>
        <begin position="15"/>
        <end position="24"/>
    </location>
</feature>
<dbReference type="SMART" id="SM00470">
    <property type="entry name" value="ParB"/>
    <property type="match status" value="1"/>
</dbReference>
<feature type="region of interest" description="Disordered" evidence="1">
    <location>
        <begin position="1"/>
        <end position="27"/>
    </location>
</feature>
<feature type="region of interest" description="Disordered" evidence="1">
    <location>
        <begin position="154"/>
        <end position="173"/>
    </location>
</feature>
<protein>
    <submittedName>
        <fullName evidence="3">ParB-like nuclease domain-containing protein</fullName>
    </submittedName>
</protein>
<dbReference type="OrthoDB" id="3701787at2"/>
<dbReference type="InterPro" id="IPR003115">
    <property type="entry name" value="ParB_N"/>
</dbReference>
<dbReference type="AlphaFoldDB" id="A0A1H1FA65"/>
<reference evidence="4" key="1">
    <citation type="submission" date="2016-10" db="EMBL/GenBank/DDBJ databases">
        <authorList>
            <person name="Varghese N."/>
            <person name="Submissions S."/>
        </authorList>
    </citation>
    <scope>NUCLEOTIDE SEQUENCE [LARGE SCALE GENOMIC DNA]</scope>
    <source>
        <strain evidence="4">DSM 45459</strain>
    </source>
</reference>
<feature type="region of interest" description="Disordered" evidence="1">
    <location>
        <begin position="217"/>
        <end position="268"/>
    </location>
</feature>
<dbReference type="STRING" id="995062.SAMN04489718_2931"/>
<feature type="compositionally biased region" description="Basic residues" evidence="1">
    <location>
        <begin position="240"/>
        <end position="250"/>
    </location>
</feature>
<gene>
    <name evidence="3" type="ORF">SAMN04489718_2931</name>
</gene>
<proteinExistence type="predicted"/>
<dbReference type="EMBL" id="FNKO01000002">
    <property type="protein sequence ID" value="SDQ97842.1"/>
    <property type="molecule type" value="Genomic_DNA"/>
</dbReference>
<dbReference type="SUPFAM" id="SSF110849">
    <property type="entry name" value="ParB/Sulfiredoxin"/>
    <property type="match status" value="1"/>
</dbReference>
<evidence type="ECO:0000256" key="1">
    <source>
        <dbReference type="SAM" id="MobiDB-lite"/>
    </source>
</evidence>
<dbReference type="InterPro" id="IPR036086">
    <property type="entry name" value="ParB/Sulfiredoxin_sf"/>
</dbReference>
<keyword evidence="4" id="KW-1185">Reference proteome</keyword>